<dbReference type="GO" id="GO:0003677">
    <property type="term" value="F:DNA binding"/>
    <property type="evidence" value="ECO:0007669"/>
    <property type="project" value="InterPro"/>
</dbReference>
<dbReference type="Gene3D" id="2.40.50.580">
    <property type="match status" value="1"/>
</dbReference>
<organism evidence="3">
    <name type="scientific">hydrothermal vent metagenome</name>
    <dbReference type="NCBI Taxonomy" id="652676"/>
    <lineage>
        <taxon>unclassified sequences</taxon>
        <taxon>metagenomes</taxon>
        <taxon>ecological metagenomes</taxon>
    </lineage>
</organism>
<name>A0A3B1DPQ8_9ZZZZ</name>
<dbReference type="CDD" id="cd22359">
    <property type="entry name" value="SfsA-like_bacterial"/>
    <property type="match status" value="1"/>
</dbReference>
<dbReference type="PANTHER" id="PTHR30545:SF2">
    <property type="entry name" value="SUGAR FERMENTATION STIMULATION PROTEIN A"/>
    <property type="match status" value="1"/>
</dbReference>
<protein>
    <submittedName>
        <fullName evidence="3">Sugar fermentation stimulation protein SfsA</fullName>
    </submittedName>
</protein>
<reference evidence="3" key="1">
    <citation type="submission" date="2018-06" db="EMBL/GenBank/DDBJ databases">
        <authorList>
            <person name="Zhirakovskaya E."/>
        </authorList>
    </citation>
    <scope>NUCLEOTIDE SEQUENCE</scope>
</reference>
<feature type="domain" description="Sugar fermentation stimulation protein C-terminal" evidence="1">
    <location>
        <begin position="83"/>
        <end position="217"/>
    </location>
</feature>
<sequence>MKLGERIVDGVFKERPNRYLAKVTIDGREVLAHVPDPGRLPGLMVPGRKARLIHNPGPKRKTDYTLALIRHEGIWVSVYPVFANALVKDALEKRNLPFLSGYENFLSEVKQGESRFDFKLEFANGPAFVEVKSVSLVEDTVGKFPDAPTKRGVKHLRELIALHKEGVRAAVLFVSQRSDTRSIIPNDAIDPEFGKWLRDAEREGVELYGCNCKVTPSSISLDQPVEIVLPR</sequence>
<gene>
    <name evidence="3" type="ORF">MNBD_NITROSPINAE05-467</name>
</gene>
<evidence type="ECO:0000259" key="2">
    <source>
        <dbReference type="Pfam" id="PF17746"/>
    </source>
</evidence>
<dbReference type="Pfam" id="PF17746">
    <property type="entry name" value="SfsA_N"/>
    <property type="match status" value="1"/>
</dbReference>
<dbReference type="PANTHER" id="PTHR30545">
    <property type="entry name" value="SUGAR FERMENTATION STIMULATION PROTEIN A"/>
    <property type="match status" value="1"/>
</dbReference>
<accession>A0A3B1DPQ8</accession>
<dbReference type="HAMAP" id="MF_00095">
    <property type="entry name" value="SfsA"/>
    <property type="match status" value="1"/>
</dbReference>
<dbReference type="AlphaFoldDB" id="A0A3B1DPQ8"/>
<evidence type="ECO:0000259" key="1">
    <source>
        <dbReference type="Pfam" id="PF03749"/>
    </source>
</evidence>
<dbReference type="Gene3D" id="3.40.1350.60">
    <property type="match status" value="1"/>
</dbReference>
<dbReference type="NCBIfam" id="TIGR00230">
    <property type="entry name" value="sfsA"/>
    <property type="match status" value="1"/>
</dbReference>
<dbReference type="InterPro" id="IPR005224">
    <property type="entry name" value="SfsA"/>
</dbReference>
<dbReference type="EMBL" id="UOGG01000123">
    <property type="protein sequence ID" value="VAX30647.1"/>
    <property type="molecule type" value="Genomic_DNA"/>
</dbReference>
<dbReference type="Pfam" id="PF03749">
    <property type="entry name" value="SfsA"/>
    <property type="match status" value="1"/>
</dbReference>
<dbReference type="InterPro" id="IPR040452">
    <property type="entry name" value="SfsA_C"/>
</dbReference>
<feature type="domain" description="SfsA N-terminal OB" evidence="2">
    <location>
        <begin position="14"/>
        <end position="78"/>
    </location>
</feature>
<dbReference type="InterPro" id="IPR041465">
    <property type="entry name" value="SfsA_N"/>
</dbReference>
<proteinExistence type="inferred from homology"/>
<evidence type="ECO:0000313" key="3">
    <source>
        <dbReference type="EMBL" id="VAX30647.1"/>
    </source>
</evidence>